<protein>
    <submittedName>
        <fullName evidence="2">Uncharacterized protein</fullName>
    </submittedName>
</protein>
<proteinExistence type="predicted"/>
<evidence type="ECO:0000313" key="3">
    <source>
        <dbReference type="Proteomes" id="UP001596170"/>
    </source>
</evidence>
<feature type="transmembrane region" description="Helical" evidence="1">
    <location>
        <begin position="7"/>
        <end position="26"/>
    </location>
</feature>
<organism evidence="2 3">
    <name type="scientific">Paenisporosarcina macmurdoensis</name>
    <dbReference type="NCBI Taxonomy" id="212659"/>
    <lineage>
        <taxon>Bacteria</taxon>
        <taxon>Bacillati</taxon>
        <taxon>Bacillota</taxon>
        <taxon>Bacilli</taxon>
        <taxon>Bacillales</taxon>
        <taxon>Caryophanaceae</taxon>
        <taxon>Paenisporosarcina</taxon>
    </lineage>
</organism>
<comment type="caution">
    <text evidence="2">The sequence shown here is derived from an EMBL/GenBank/DDBJ whole genome shotgun (WGS) entry which is preliminary data.</text>
</comment>
<dbReference type="RefSeq" id="WP_377732887.1">
    <property type="nucleotide sequence ID" value="NZ_JBHSRI010000003.1"/>
</dbReference>
<keyword evidence="1" id="KW-1133">Transmembrane helix</keyword>
<keyword evidence="1" id="KW-0472">Membrane</keyword>
<name>A0ABW1L6N1_9BACL</name>
<gene>
    <name evidence="2" type="ORF">ACFPYN_04905</name>
</gene>
<reference evidence="3" key="1">
    <citation type="journal article" date="2019" name="Int. J. Syst. Evol. Microbiol.">
        <title>The Global Catalogue of Microorganisms (GCM) 10K type strain sequencing project: providing services to taxonomists for standard genome sequencing and annotation.</title>
        <authorList>
            <consortium name="The Broad Institute Genomics Platform"/>
            <consortium name="The Broad Institute Genome Sequencing Center for Infectious Disease"/>
            <person name="Wu L."/>
            <person name="Ma J."/>
        </authorList>
    </citation>
    <scope>NUCLEOTIDE SEQUENCE [LARGE SCALE GENOMIC DNA]</scope>
    <source>
        <strain evidence="3">CCUG 54527</strain>
    </source>
</reference>
<accession>A0ABW1L6N1</accession>
<keyword evidence="3" id="KW-1185">Reference proteome</keyword>
<dbReference type="EMBL" id="JBHSRI010000003">
    <property type="protein sequence ID" value="MFC6038793.1"/>
    <property type="molecule type" value="Genomic_DNA"/>
</dbReference>
<evidence type="ECO:0000256" key="1">
    <source>
        <dbReference type="SAM" id="Phobius"/>
    </source>
</evidence>
<sequence>MSKKKRLVIISVLAILLVISLIYWITSNNPNSFPDKGELIKEINHIFPEANVKEIQDTIEVDEKHVFVPFKSEENNYGVSYWVWKKSDWELASANTGGNPHSWRIEDGDISTTHLVWNISPEIPIEKLKFYLIKDRTFHITEGIEYYDPGVQLEELVKLSDTSYGAMPLPDSWSSILASYTELETARQPDIFSNFFIEHYMYFGWMAYDRSGKVLPTVNALNGSGFSGGDDHIEYIRLLDKLEIETVK</sequence>
<dbReference type="Proteomes" id="UP001596170">
    <property type="component" value="Unassembled WGS sequence"/>
</dbReference>
<keyword evidence="1" id="KW-0812">Transmembrane</keyword>
<evidence type="ECO:0000313" key="2">
    <source>
        <dbReference type="EMBL" id="MFC6038793.1"/>
    </source>
</evidence>